<dbReference type="RefSeq" id="WP_103918453.1">
    <property type="nucleotide sequence ID" value="NZ_FMSV02000046.1"/>
</dbReference>
<keyword evidence="1" id="KW-0812">Transmembrane</keyword>
<keyword evidence="1" id="KW-1133">Transmembrane helix</keyword>
<evidence type="ECO:0000256" key="1">
    <source>
        <dbReference type="SAM" id="Phobius"/>
    </source>
</evidence>
<name>A0A1H6F5X7_9GAMM</name>
<sequence length="99" mass="11381">MNIQILRQDLQNTVIQTFMPPLLHSGSLKTTTVNNLWQKVHSIKHSIAYLLLSVAVIYFFTLLFAFAAVAGGVILISVFLFKIFHLKSRKQCDEHLKYF</sequence>
<protein>
    <submittedName>
        <fullName evidence="2">Uncharacterized protein</fullName>
    </submittedName>
</protein>
<organism evidence="2 3">
    <name type="scientific">Candidatus Venteria ishoeyi</name>
    <dbReference type="NCBI Taxonomy" id="1899563"/>
    <lineage>
        <taxon>Bacteria</taxon>
        <taxon>Pseudomonadati</taxon>
        <taxon>Pseudomonadota</taxon>
        <taxon>Gammaproteobacteria</taxon>
        <taxon>Thiotrichales</taxon>
        <taxon>Thiotrichaceae</taxon>
        <taxon>Venteria</taxon>
    </lineage>
</organism>
<evidence type="ECO:0000313" key="3">
    <source>
        <dbReference type="Proteomes" id="UP000236724"/>
    </source>
</evidence>
<dbReference type="EMBL" id="FMSV02000046">
    <property type="protein sequence ID" value="SEH04384.1"/>
    <property type="molecule type" value="Genomic_DNA"/>
</dbReference>
<accession>A0A1H6F5X7</accession>
<proteinExistence type="predicted"/>
<dbReference type="AlphaFoldDB" id="A0A1H6F5X7"/>
<evidence type="ECO:0000313" key="2">
    <source>
        <dbReference type="EMBL" id="SEH04384.1"/>
    </source>
</evidence>
<reference evidence="2 3" key="1">
    <citation type="submission" date="2016-10" db="EMBL/GenBank/DDBJ databases">
        <authorList>
            <person name="de Groot N.N."/>
        </authorList>
    </citation>
    <scope>NUCLEOTIDE SEQUENCE [LARGE SCALE GENOMIC DNA]</scope>
    <source>
        <strain evidence="2">MBHS1</strain>
    </source>
</reference>
<dbReference type="Proteomes" id="UP000236724">
    <property type="component" value="Unassembled WGS sequence"/>
</dbReference>
<feature type="transmembrane region" description="Helical" evidence="1">
    <location>
        <begin position="47"/>
        <end position="80"/>
    </location>
</feature>
<keyword evidence="3" id="KW-1185">Reference proteome</keyword>
<keyword evidence="1" id="KW-0472">Membrane</keyword>
<gene>
    <name evidence="2" type="ORF">MBHS_00230</name>
</gene>